<dbReference type="InterPro" id="IPR036412">
    <property type="entry name" value="HAD-like_sf"/>
</dbReference>
<dbReference type="CDD" id="cd07503">
    <property type="entry name" value="HAD_HisB-N"/>
    <property type="match status" value="1"/>
</dbReference>
<dbReference type="InterPro" id="IPR005835">
    <property type="entry name" value="NTP_transferase_dom"/>
</dbReference>
<dbReference type="CDD" id="cd04181">
    <property type="entry name" value="NTP_transferase"/>
    <property type="match status" value="1"/>
</dbReference>
<dbReference type="SUPFAM" id="SSF53448">
    <property type="entry name" value="Nucleotide-diphospho-sugar transferases"/>
    <property type="match status" value="1"/>
</dbReference>
<dbReference type="SUPFAM" id="SSF56784">
    <property type="entry name" value="HAD-like"/>
    <property type="match status" value="1"/>
</dbReference>
<evidence type="ECO:0000313" key="9">
    <source>
        <dbReference type="EMBL" id="HIU52616.1"/>
    </source>
</evidence>
<dbReference type="Pfam" id="PF00483">
    <property type="entry name" value="NTP_transferase"/>
    <property type="match status" value="1"/>
</dbReference>
<evidence type="ECO:0000256" key="7">
    <source>
        <dbReference type="ARBA" id="ARBA00031828"/>
    </source>
</evidence>
<dbReference type="PANTHER" id="PTHR42891">
    <property type="entry name" value="D-GLYCERO-BETA-D-MANNO-HEPTOSE-1,7-BISPHOSPHATE 7-PHOSPHATASE"/>
    <property type="match status" value="1"/>
</dbReference>
<feature type="domain" description="Nucleotidyl transferase" evidence="8">
    <location>
        <begin position="4"/>
        <end position="223"/>
    </location>
</feature>
<reference evidence="9" key="2">
    <citation type="journal article" date="2021" name="PeerJ">
        <title>Extensive microbial diversity within the chicken gut microbiome revealed by metagenomics and culture.</title>
        <authorList>
            <person name="Gilroy R."/>
            <person name="Ravi A."/>
            <person name="Getino M."/>
            <person name="Pursley I."/>
            <person name="Horton D.L."/>
            <person name="Alikhan N.F."/>
            <person name="Baker D."/>
            <person name="Gharbi K."/>
            <person name="Hall N."/>
            <person name="Watson M."/>
            <person name="Adriaenssens E.M."/>
            <person name="Foster-Nyarko E."/>
            <person name="Jarju S."/>
            <person name="Secka A."/>
            <person name="Antonio M."/>
            <person name="Oren A."/>
            <person name="Chaudhuri R.R."/>
            <person name="La Ragione R."/>
            <person name="Hildebrand F."/>
            <person name="Pallen M.J."/>
        </authorList>
    </citation>
    <scope>NUCLEOTIDE SEQUENCE</scope>
    <source>
        <strain evidence="9">ChiW3-316</strain>
    </source>
</reference>
<evidence type="ECO:0000259" key="8">
    <source>
        <dbReference type="Pfam" id="PF00483"/>
    </source>
</evidence>
<dbReference type="GO" id="GO:0016791">
    <property type="term" value="F:phosphatase activity"/>
    <property type="evidence" value="ECO:0007669"/>
    <property type="project" value="InterPro"/>
</dbReference>
<dbReference type="InterPro" id="IPR006549">
    <property type="entry name" value="HAD-SF_hydro_IIIA"/>
</dbReference>
<dbReference type="NCBIfam" id="TIGR01662">
    <property type="entry name" value="HAD-SF-IIIA"/>
    <property type="match status" value="1"/>
</dbReference>
<dbReference type="GO" id="GO:0046872">
    <property type="term" value="F:metal ion binding"/>
    <property type="evidence" value="ECO:0007669"/>
    <property type="project" value="UniProtKB-KW"/>
</dbReference>
<dbReference type="InterPro" id="IPR023214">
    <property type="entry name" value="HAD_sf"/>
</dbReference>
<dbReference type="InterPro" id="IPR006543">
    <property type="entry name" value="Histidinol-phos"/>
</dbReference>
<comment type="subcellular location">
    <subcellularLocation>
        <location evidence="1">Cytoplasm</location>
    </subcellularLocation>
</comment>
<evidence type="ECO:0000256" key="4">
    <source>
        <dbReference type="ARBA" id="ARBA00022723"/>
    </source>
</evidence>
<keyword evidence="4" id="KW-0479">Metal-binding</keyword>
<dbReference type="GO" id="GO:0005975">
    <property type="term" value="P:carbohydrate metabolic process"/>
    <property type="evidence" value="ECO:0007669"/>
    <property type="project" value="InterPro"/>
</dbReference>
<organism evidence="9 10">
    <name type="scientific">Candidatus Scatocola faecipullorum</name>
    <dbReference type="NCBI Taxonomy" id="2840917"/>
    <lineage>
        <taxon>Bacteria</taxon>
        <taxon>Pseudomonadati</taxon>
        <taxon>Pseudomonadota</taxon>
        <taxon>Alphaproteobacteria</taxon>
        <taxon>Rhodospirillales</taxon>
        <taxon>Rhodospirillaceae</taxon>
        <taxon>Rhodospirillaceae incertae sedis</taxon>
        <taxon>Candidatus Scatocola</taxon>
    </lineage>
</organism>
<evidence type="ECO:0000313" key="10">
    <source>
        <dbReference type="Proteomes" id="UP000824107"/>
    </source>
</evidence>
<dbReference type="PANTHER" id="PTHR42891:SF1">
    <property type="entry name" value="D-GLYCERO-BETA-D-MANNO-HEPTOSE-1,7-BISPHOSPHATE 7-PHOSPHATASE"/>
    <property type="match status" value="1"/>
</dbReference>
<dbReference type="Gene3D" id="3.40.50.1000">
    <property type="entry name" value="HAD superfamily/HAD-like"/>
    <property type="match status" value="1"/>
</dbReference>
<keyword evidence="3" id="KW-0963">Cytoplasm</keyword>
<dbReference type="EMBL" id="DVNC01000010">
    <property type="protein sequence ID" value="HIU52616.1"/>
    <property type="molecule type" value="Genomic_DNA"/>
</dbReference>
<dbReference type="InterPro" id="IPR004446">
    <property type="entry name" value="Heptose_bisP_phosphatase"/>
</dbReference>
<evidence type="ECO:0000256" key="2">
    <source>
        <dbReference type="ARBA" id="ARBA00005628"/>
    </source>
</evidence>
<keyword evidence="6" id="KW-0119">Carbohydrate metabolism</keyword>
<dbReference type="GO" id="GO:0005737">
    <property type="term" value="C:cytoplasm"/>
    <property type="evidence" value="ECO:0007669"/>
    <property type="project" value="UniProtKB-SubCell"/>
</dbReference>
<dbReference type="Pfam" id="PF13242">
    <property type="entry name" value="Hydrolase_like"/>
    <property type="match status" value="1"/>
</dbReference>
<evidence type="ECO:0000256" key="5">
    <source>
        <dbReference type="ARBA" id="ARBA00022801"/>
    </source>
</evidence>
<name>A0A9D1M311_9PROT</name>
<keyword evidence="5 9" id="KW-0378">Hydrolase</keyword>
<dbReference type="NCBIfam" id="TIGR01656">
    <property type="entry name" value="Histidinol-ppas"/>
    <property type="match status" value="1"/>
</dbReference>
<dbReference type="InterPro" id="IPR029044">
    <property type="entry name" value="Nucleotide-diphossugar_trans"/>
</dbReference>
<comment type="similarity">
    <text evidence="2">Belongs to the GmhB family.</text>
</comment>
<dbReference type="Proteomes" id="UP000824107">
    <property type="component" value="Unassembled WGS sequence"/>
</dbReference>
<evidence type="ECO:0000256" key="1">
    <source>
        <dbReference type="ARBA" id="ARBA00004496"/>
    </source>
</evidence>
<accession>A0A9D1M311</accession>
<evidence type="ECO:0000256" key="3">
    <source>
        <dbReference type="ARBA" id="ARBA00022490"/>
    </source>
</evidence>
<proteinExistence type="inferred from homology"/>
<gene>
    <name evidence="9" type="ORF">IAD20_00880</name>
</gene>
<protein>
    <recommendedName>
        <fullName evidence="7">D,D-heptose 1,7-bisphosphate phosphatase</fullName>
    </recommendedName>
</protein>
<comment type="caution">
    <text evidence="9">The sequence shown here is derived from an EMBL/GenBank/DDBJ whole genome shotgun (WGS) entry which is preliminary data.</text>
</comment>
<evidence type="ECO:0000256" key="6">
    <source>
        <dbReference type="ARBA" id="ARBA00023277"/>
    </source>
</evidence>
<reference evidence="9" key="1">
    <citation type="submission" date="2020-10" db="EMBL/GenBank/DDBJ databases">
        <authorList>
            <person name="Gilroy R."/>
        </authorList>
    </citation>
    <scope>NUCLEOTIDE SEQUENCE</scope>
    <source>
        <strain evidence="9">ChiW3-316</strain>
    </source>
</reference>
<dbReference type="AlphaFoldDB" id="A0A9D1M311"/>
<dbReference type="Gene3D" id="3.90.550.10">
    <property type="entry name" value="Spore Coat Polysaccharide Biosynthesis Protein SpsA, Chain A"/>
    <property type="match status" value="1"/>
</dbReference>
<sequence length="429" mass="47658">MQLVILAGGKGTRLGLTDIPKPMCPIAGKPLLERQIELAKTYGFDEIFILSGHLAHVISDYFGDGSRWGVKIHHIVEDKPLGTAGALKLIENKLAENFMVIYGDVVMDFDMQAMLAFANRMPAVATLLVHPNNHPYDSDLLQIDSRGRVTALLPKPHPDGLIYHNLVNAAVYVFNKKILSYIAADTAQDFGKDIFPRLLQAGETLRAYHSAEYVKDMGTKDRLPVICADVESGKVSRLNKKNARPAVFLDRDGVLNRDMDKAPRAENFELLPGVSEAVRLLNQSDYLSIVVTNQPMIAKGFVTFHDVDEVHKRLETELGNEKAYLDGIYFCPHHPEKGFPGEVAELKIDCGCRKPKPGMLLRAKEDFNIDLQSSWMIGDRDSDMQAGKNAGCHTILVGDTISGSTAADYRFPNLLEAVRFILTRKENND</sequence>